<evidence type="ECO:0008006" key="3">
    <source>
        <dbReference type="Google" id="ProtNLM"/>
    </source>
</evidence>
<evidence type="ECO:0000313" key="1">
    <source>
        <dbReference type="EMBL" id="AYF74104.1"/>
    </source>
</evidence>
<reference evidence="1 2" key="1">
    <citation type="submission" date="2018-09" db="EMBL/GenBank/DDBJ databases">
        <title>Nocardia yunnanensis sp. nov., an actinomycete isolated from a soil sample.</title>
        <authorList>
            <person name="Zhang J."/>
        </authorList>
    </citation>
    <scope>NUCLEOTIDE SEQUENCE [LARGE SCALE GENOMIC DNA]</scope>
    <source>
        <strain evidence="1 2">CFHS0054</strain>
    </source>
</reference>
<dbReference type="Proteomes" id="UP000267164">
    <property type="component" value="Chromosome"/>
</dbReference>
<name>A0A386ZAH0_9NOCA</name>
<gene>
    <name evidence="1" type="ORF">D7D52_09755</name>
</gene>
<evidence type="ECO:0000313" key="2">
    <source>
        <dbReference type="Proteomes" id="UP000267164"/>
    </source>
</evidence>
<dbReference type="AlphaFoldDB" id="A0A386ZAH0"/>
<dbReference type="EMBL" id="CP032568">
    <property type="protein sequence ID" value="AYF74104.1"/>
    <property type="molecule type" value="Genomic_DNA"/>
</dbReference>
<accession>A0A386ZAH0</accession>
<dbReference type="RefSeq" id="WP_120736027.1">
    <property type="nucleotide sequence ID" value="NZ_CP032568.1"/>
</dbReference>
<dbReference type="SUPFAM" id="SSF55608">
    <property type="entry name" value="Homing endonucleases"/>
    <property type="match status" value="1"/>
</dbReference>
<dbReference type="KEGG" id="nyu:D7D52_09755"/>
<organism evidence="1 2">
    <name type="scientific">Nocardia yunnanensis</name>
    <dbReference type="NCBI Taxonomy" id="2382165"/>
    <lineage>
        <taxon>Bacteria</taxon>
        <taxon>Bacillati</taxon>
        <taxon>Actinomycetota</taxon>
        <taxon>Actinomycetes</taxon>
        <taxon>Mycobacteriales</taxon>
        <taxon>Nocardiaceae</taxon>
        <taxon>Nocardia</taxon>
    </lineage>
</organism>
<dbReference type="Gene3D" id="3.10.28.10">
    <property type="entry name" value="Homing endonucleases"/>
    <property type="match status" value="1"/>
</dbReference>
<protein>
    <recommendedName>
        <fullName evidence="3">Homing endonuclease LAGLIDADG domain-containing protein</fullName>
    </recommendedName>
</protein>
<dbReference type="OrthoDB" id="3368368at2"/>
<dbReference type="InterPro" id="IPR027434">
    <property type="entry name" value="Homing_endonucl"/>
</dbReference>
<sequence length="273" mass="30337">MLELAAPETSYMVGLFQTDGSHYGSTAGKGKLSLELAARDGAFLTELQRHIPGHSVVRVRTRDTNFRTDYVTHCLEICTQAVRADFERFGVPTGRKSETIRPPTGDFSRPDYLRGIIDGDGSIGFTANGYPFISLVTTSPFIAEHFCAEIEAVCGVSRSARPNKRDGAVNVMIANAAAVALARWCYTPRSLAMPRKSTAAEQVSAWTAPSNRFGHTRKHWTAEDDEIVLLHPVPEAARLLERSEKSVYMRRWRLVGPKRRRLRFSPDQQNDGG</sequence>
<keyword evidence="2" id="KW-1185">Reference proteome</keyword>
<proteinExistence type="predicted"/>